<dbReference type="RefSeq" id="WP_349244060.1">
    <property type="nucleotide sequence ID" value="NZ_JASCXX010000005.1"/>
</dbReference>
<keyword evidence="3" id="KW-1185">Reference proteome</keyword>
<sequence>MDMQRSWTHRAALAATILSLFLATTGCATAQRPSRRTAVTIVGEGFHINGRPTYEGRTWRGYKIEGLLMNARLVQGIFDDLNPETVERWAYPDTGRWDADRNTDEFIAAMPEWRRHGLLAFTINLQGGSPEGYSRSQPWHNSAITADGALRPDYMARLARILDRADELGMVAIVGVFYFGQDERLDDDDAVRRAVVNTVDWIADRRYTNVLLEIANECDNGGYQREAIKAPRVHELIELAQQRAAERGCPLPVSVSYNGGSIPRPNVVRVADYILLHGNGVRDPNRMAEIVRTVRAMDEYSPKPIVNNEDDRPWLDEHQGWGDEGNNFVACVENYASWGCFDFRQAGEDFDEGFQSVPVNWQISSARKQAFFDLLARITGAR</sequence>
<reference evidence="2" key="1">
    <citation type="submission" date="2023-05" db="EMBL/GenBank/DDBJ databases">
        <title>Anaerotaeda fermentans gen. nov., sp. nov., a novel anaerobic planctomycete of the new family within the order Sedimentisphaerales isolated from Taman Peninsula, Russia.</title>
        <authorList>
            <person name="Khomyakova M.A."/>
            <person name="Merkel A.Y."/>
            <person name="Slobodkin A.I."/>
        </authorList>
    </citation>
    <scope>NUCLEOTIDE SEQUENCE</scope>
    <source>
        <strain evidence="2">M17dextr</strain>
    </source>
</reference>
<organism evidence="2 3">
    <name type="scientific">Anaerobaca lacustris</name>
    <dbReference type="NCBI Taxonomy" id="3044600"/>
    <lineage>
        <taxon>Bacteria</taxon>
        <taxon>Pseudomonadati</taxon>
        <taxon>Planctomycetota</taxon>
        <taxon>Phycisphaerae</taxon>
        <taxon>Sedimentisphaerales</taxon>
        <taxon>Anaerobacaceae</taxon>
        <taxon>Anaerobaca</taxon>
    </lineage>
</organism>
<proteinExistence type="predicted"/>
<accession>A0AAW6TSU7</accession>
<evidence type="ECO:0000313" key="2">
    <source>
        <dbReference type="EMBL" id="MDI6448650.1"/>
    </source>
</evidence>
<evidence type="ECO:0000313" key="3">
    <source>
        <dbReference type="Proteomes" id="UP001431776"/>
    </source>
</evidence>
<feature type="chain" id="PRO_5043622241" description="Glycoside hydrolase family 5 domain-containing protein" evidence="1">
    <location>
        <begin position="31"/>
        <end position="382"/>
    </location>
</feature>
<dbReference type="PROSITE" id="PS51257">
    <property type="entry name" value="PROKAR_LIPOPROTEIN"/>
    <property type="match status" value="1"/>
</dbReference>
<feature type="signal peptide" evidence="1">
    <location>
        <begin position="1"/>
        <end position="30"/>
    </location>
</feature>
<name>A0AAW6TSU7_9BACT</name>
<dbReference type="EMBL" id="JASCXX010000005">
    <property type="protein sequence ID" value="MDI6448650.1"/>
    <property type="molecule type" value="Genomic_DNA"/>
</dbReference>
<dbReference type="AlphaFoldDB" id="A0AAW6TSU7"/>
<gene>
    <name evidence="2" type="ORF">QJ522_06310</name>
</gene>
<dbReference type="SUPFAM" id="SSF51445">
    <property type="entry name" value="(Trans)glycosidases"/>
    <property type="match status" value="1"/>
</dbReference>
<evidence type="ECO:0008006" key="4">
    <source>
        <dbReference type="Google" id="ProtNLM"/>
    </source>
</evidence>
<dbReference type="Gene3D" id="3.20.20.80">
    <property type="entry name" value="Glycosidases"/>
    <property type="match status" value="1"/>
</dbReference>
<protein>
    <recommendedName>
        <fullName evidence="4">Glycoside hydrolase family 5 domain-containing protein</fullName>
    </recommendedName>
</protein>
<evidence type="ECO:0000256" key="1">
    <source>
        <dbReference type="SAM" id="SignalP"/>
    </source>
</evidence>
<dbReference type="InterPro" id="IPR017853">
    <property type="entry name" value="GH"/>
</dbReference>
<dbReference type="Proteomes" id="UP001431776">
    <property type="component" value="Unassembled WGS sequence"/>
</dbReference>
<keyword evidence="1" id="KW-0732">Signal</keyword>
<comment type="caution">
    <text evidence="2">The sequence shown here is derived from an EMBL/GenBank/DDBJ whole genome shotgun (WGS) entry which is preliminary data.</text>
</comment>